<dbReference type="Pfam" id="PF07690">
    <property type="entry name" value="MFS_1"/>
    <property type="match status" value="2"/>
</dbReference>
<sequence length="472" mass="49360">MEEGYDLAYAKKAAALLVTLPLLVMYTEAALIPALPAVQEQYHVSPSSVSWVLSIYLLSAASSVAVMGRLGDIHGKKRVFLAALAIYTAGVALTGFAPSFPALLAARALQGVGMAIFPLGFTMVREEFPPRMVPQVQGLISSMFGVGVAIALPLGGYVDQRLGWQWTYRTAAVPAAAFLALSARMLRESRYRSPGRLDVVGAVLLAVAAAASLTAVTMAPYSGWASPHTLGLFAASAAVLAALILHERRAEHPLVPLELFREANVVAVYMGVFLVGFTAQMRSQALSYLLQMPPPYGYGRTTFEAGSLMAPVALASIVTSPLAGRAIVAAGAKPVAGLGALISMVSLAALAYNPTGAGLWWIVGFTTLTGVGMSLLNVSLINILVFTVDRGAMGVATGLNTLFRSLGSAWGPAVAGSVMSLYSARILLHGSEVEVPLPQAYTVLFLAAAALYAALAAASLRVREVVRVRVQG</sequence>
<dbReference type="EMBL" id="LNTB01000001">
    <property type="protein sequence ID" value="KSW12648.1"/>
    <property type="molecule type" value="Genomic_DNA"/>
</dbReference>
<feature type="transmembrane region" description="Helical" evidence="5">
    <location>
        <begin position="48"/>
        <end position="67"/>
    </location>
</feature>
<feature type="transmembrane region" description="Helical" evidence="5">
    <location>
        <begin position="409"/>
        <end position="428"/>
    </location>
</feature>
<evidence type="ECO:0000256" key="2">
    <source>
        <dbReference type="ARBA" id="ARBA00022692"/>
    </source>
</evidence>
<reference evidence="7 8" key="1">
    <citation type="submission" date="2015-11" db="EMBL/GenBank/DDBJ databases">
        <title>Genome sequence of Pyrodictium occultum PL-19, a marine hyperthermophilic archaeon isolated from Volcano, Italy.</title>
        <authorList>
            <person name="Utturkar S."/>
            <person name="Huber H."/>
            <person name="Leptihn S."/>
            <person name="Brown S."/>
            <person name="Stetter K.O."/>
            <person name="Podar M."/>
        </authorList>
    </citation>
    <scope>NUCLEOTIDE SEQUENCE [LARGE SCALE GENOMIC DNA]</scope>
    <source>
        <strain evidence="7 8">PL-19</strain>
    </source>
</reference>
<accession>A0A0V8RXB0</accession>
<evidence type="ECO:0000256" key="1">
    <source>
        <dbReference type="ARBA" id="ARBA00004141"/>
    </source>
</evidence>
<dbReference type="InterPro" id="IPR036259">
    <property type="entry name" value="MFS_trans_sf"/>
</dbReference>
<keyword evidence="8" id="KW-1185">Reference proteome</keyword>
<comment type="caution">
    <text evidence="7">The sequence shown here is derived from an EMBL/GenBank/DDBJ whole genome shotgun (WGS) entry which is preliminary data.</text>
</comment>
<feature type="transmembrane region" description="Helical" evidence="5">
    <location>
        <begin position="266"/>
        <end position="285"/>
    </location>
</feature>
<dbReference type="Gene3D" id="1.20.1250.20">
    <property type="entry name" value="MFS general substrate transporter like domains"/>
    <property type="match status" value="1"/>
</dbReference>
<dbReference type="PANTHER" id="PTHR23501:SF192">
    <property type="entry name" value="TRANSPORTER"/>
    <property type="match status" value="1"/>
</dbReference>
<keyword evidence="3 5" id="KW-1133">Transmembrane helix</keyword>
<dbReference type="AlphaFoldDB" id="A0A0V8RXB0"/>
<feature type="domain" description="Major facilitator superfamily (MFS) profile" evidence="6">
    <location>
        <begin position="13"/>
        <end position="465"/>
    </location>
</feature>
<dbReference type="Gene3D" id="1.20.1720.10">
    <property type="entry name" value="Multidrug resistance protein D"/>
    <property type="match status" value="1"/>
</dbReference>
<keyword evidence="4 5" id="KW-0472">Membrane</keyword>
<feature type="transmembrane region" description="Helical" evidence="5">
    <location>
        <begin position="104"/>
        <end position="124"/>
    </location>
</feature>
<feature type="transmembrane region" description="Helical" evidence="5">
    <location>
        <begin position="199"/>
        <end position="219"/>
    </location>
</feature>
<dbReference type="SUPFAM" id="SSF103473">
    <property type="entry name" value="MFS general substrate transporter"/>
    <property type="match status" value="1"/>
</dbReference>
<protein>
    <recommendedName>
        <fullName evidence="6">Major facilitator superfamily (MFS) profile domain-containing protein</fullName>
    </recommendedName>
</protein>
<organism evidence="7 8">
    <name type="scientific">Pyrodictium occultum</name>
    <dbReference type="NCBI Taxonomy" id="2309"/>
    <lineage>
        <taxon>Archaea</taxon>
        <taxon>Thermoproteota</taxon>
        <taxon>Thermoprotei</taxon>
        <taxon>Desulfurococcales</taxon>
        <taxon>Pyrodictiaceae</taxon>
        <taxon>Pyrodictium</taxon>
    </lineage>
</organism>
<dbReference type="GO" id="GO:0022857">
    <property type="term" value="F:transmembrane transporter activity"/>
    <property type="evidence" value="ECO:0007669"/>
    <property type="project" value="InterPro"/>
</dbReference>
<feature type="transmembrane region" description="Helical" evidence="5">
    <location>
        <begin position="225"/>
        <end position="245"/>
    </location>
</feature>
<keyword evidence="2 5" id="KW-0812">Transmembrane</keyword>
<name>A0A0V8RXB0_PYROC</name>
<feature type="transmembrane region" description="Helical" evidence="5">
    <location>
        <begin position="358"/>
        <end position="388"/>
    </location>
</feature>
<feature type="transmembrane region" description="Helical" evidence="5">
    <location>
        <begin position="79"/>
        <end position="98"/>
    </location>
</feature>
<dbReference type="Proteomes" id="UP000053352">
    <property type="component" value="Unassembled WGS sequence"/>
</dbReference>
<evidence type="ECO:0000256" key="3">
    <source>
        <dbReference type="ARBA" id="ARBA00022989"/>
    </source>
</evidence>
<evidence type="ECO:0000313" key="8">
    <source>
        <dbReference type="Proteomes" id="UP000053352"/>
    </source>
</evidence>
<dbReference type="InterPro" id="IPR011701">
    <property type="entry name" value="MFS"/>
</dbReference>
<dbReference type="PROSITE" id="PS50850">
    <property type="entry name" value="MFS"/>
    <property type="match status" value="1"/>
</dbReference>
<evidence type="ECO:0000256" key="4">
    <source>
        <dbReference type="ARBA" id="ARBA00023136"/>
    </source>
</evidence>
<dbReference type="GO" id="GO:0005886">
    <property type="term" value="C:plasma membrane"/>
    <property type="evidence" value="ECO:0007669"/>
    <property type="project" value="TreeGrafter"/>
</dbReference>
<feature type="transmembrane region" description="Helical" evidence="5">
    <location>
        <begin position="335"/>
        <end position="352"/>
    </location>
</feature>
<gene>
    <name evidence="7" type="ORF">CF15_01495</name>
</gene>
<feature type="transmembrane region" description="Helical" evidence="5">
    <location>
        <begin position="440"/>
        <end position="460"/>
    </location>
</feature>
<evidence type="ECO:0000313" key="7">
    <source>
        <dbReference type="EMBL" id="KSW12648.1"/>
    </source>
</evidence>
<feature type="transmembrane region" description="Helical" evidence="5">
    <location>
        <begin position="136"/>
        <end position="154"/>
    </location>
</feature>
<feature type="transmembrane region" description="Helical" evidence="5">
    <location>
        <begin position="166"/>
        <end position="187"/>
    </location>
</feature>
<evidence type="ECO:0000256" key="5">
    <source>
        <dbReference type="SAM" id="Phobius"/>
    </source>
</evidence>
<comment type="subcellular location">
    <subcellularLocation>
        <location evidence="1">Membrane</location>
        <topology evidence="1">Multi-pass membrane protein</topology>
    </subcellularLocation>
</comment>
<dbReference type="CDD" id="cd17504">
    <property type="entry name" value="MFS_MMR_MDR_like"/>
    <property type="match status" value="1"/>
</dbReference>
<feature type="transmembrane region" description="Helical" evidence="5">
    <location>
        <begin position="305"/>
        <end position="323"/>
    </location>
</feature>
<dbReference type="InterPro" id="IPR020846">
    <property type="entry name" value="MFS_dom"/>
</dbReference>
<evidence type="ECO:0000259" key="6">
    <source>
        <dbReference type="PROSITE" id="PS50850"/>
    </source>
</evidence>
<dbReference type="PANTHER" id="PTHR23501">
    <property type="entry name" value="MAJOR FACILITATOR SUPERFAMILY"/>
    <property type="match status" value="1"/>
</dbReference>
<proteinExistence type="predicted"/>